<dbReference type="HOGENOM" id="CLU_022017_5_1_2"/>
<protein>
    <submittedName>
        <fullName evidence="7">Polysaccharide biosynthesis protein</fullName>
    </submittedName>
</protein>
<dbReference type="Pfam" id="PF01943">
    <property type="entry name" value="Polysacc_synt"/>
    <property type="match status" value="1"/>
</dbReference>
<feature type="transmembrane region" description="Helical" evidence="6">
    <location>
        <begin position="162"/>
        <end position="180"/>
    </location>
</feature>
<feature type="transmembrane region" description="Helical" evidence="6">
    <location>
        <begin position="226"/>
        <end position="251"/>
    </location>
</feature>
<dbReference type="AlphaFoldDB" id="B9LMS7"/>
<feature type="transmembrane region" description="Helical" evidence="6">
    <location>
        <begin position="12"/>
        <end position="33"/>
    </location>
</feature>
<dbReference type="PANTHER" id="PTHR30250:SF27">
    <property type="entry name" value="POLYSACCHARIDE BIOSYNTHESIS PROTEIN"/>
    <property type="match status" value="1"/>
</dbReference>
<feature type="transmembrane region" description="Helical" evidence="6">
    <location>
        <begin position="186"/>
        <end position="205"/>
    </location>
</feature>
<keyword evidence="4 6" id="KW-1133">Transmembrane helix</keyword>
<keyword evidence="5 6" id="KW-0472">Membrane</keyword>
<dbReference type="Proteomes" id="UP000000740">
    <property type="component" value="Chromosome 1"/>
</dbReference>
<evidence type="ECO:0000256" key="1">
    <source>
        <dbReference type="ARBA" id="ARBA00004651"/>
    </source>
</evidence>
<dbReference type="GO" id="GO:0005886">
    <property type="term" value="C:plasma membrane"/>
    <property type="evidence" value="ECO:0007669"/>
    <property type="project" value="UniProtKB-SubCell"/>
</dbReference>
<dbReference type="GeneID" id="7400141"/>
<dbReference type="PANTHER" id="PTHR30250">
    <property type="entry name" value="PST FAMILY PREDICTED COLANIC ACID TRANSPORTER"/>
    <property type="match status" value="1"/>
</dbReference>
<feature type="transmembrane region" description="Helical" evidence="6">
    <location>
        <begin position="307"/>
        <end position="327"/>
    </location>
</feature>
<feature type="transmembrane region" description="Helical" evidence="6">
    <location>
        <begin position="427"/>
        <end position="448"/>
    </location>
</feature>
<dbReference type="KEGG" id="hla:Hlac_1069"/>
<dbReference type="EMBL" id="CP001365">
    <property type="protein sequence ID" value="ACM56665.1"/>
    <property type="molecule type" value="Genomic_DNA"/>
</dbReference>
<organism evidence="7 8">
    <name type="scientific">Halorubrum lacusprofundi (strain ATCC 49239 / DSM 5036 / JCM 8891 / ACAM 34)</name>
    <dbReference type="NCBI Taxonomy" id="416348"/>
    <lineage>
        <taxon>Archaea</taxon>
        <taxon>Methanobacteriati</taxon>
        <taxon>Methanobacteriota</taxon>
        <taxon>Stenosarchaea group</taxon>
        <taxon>Halobacteria</taxon>
        <taxon>Halobacteriales</taxon>
        <taxon>Haloferacaceae</taxon>
        <taxon>Halorubrum</taxon>
    </lineage>
</organism>
<keyword evidence="3 6" id="KW-0812">Transmembrane</keyword>
<feature type="transmembrane region" description="Helical" evidence="6">
    <location>
        <begin position="263"/>
        <end position="286"/>
    </location>
</feature>
<evidence type="ECO:0000256" key="6">
    <source>
        <dbReference type="SAM" id="Phobius"/>
    </source>
</evidence>
<evidence type="ECO:0000256" key="5">
    <source>
        <dbReference type="ARBA" id="ARBA00023136"/>
    </source>
</evidence>
<dbReference type="CDD" id="cd13128">
    <property type="entry name" value="MATE_Wzx_like"/>
    <property type="match status" value="1"/>
</dbReference>
<feature type="transmembrane region" description="Helical" evidence="6">
    <location>
        <begin position="454"/>
        <end position="477"/>
    </location>
</feature>
<evidence type="ECO:0000256" key="3">
    <source>
        <dbReference type="ARBA" id="ARBA00022692"/>
    </source>
</evidence>
<evidence type="ECO:0000256" key="4">
    <source>
        <dbReference type="ARBA" id="ARBA00022989"/>
    </source>
</evidence>
<reference evidence="7 8" key="1">
    <citation type="journal article" date="2016" name="Stand. Genomic Sci.">
        <title>Complete genome sequence of the Antarctic Halorubrum lacusprofundi type strain ACAM 34.</title>
        <authorList>
            <person name="Anderson I.J."/>
            <person name="DasSarma P."/>
            <person name="Lucas S."/>
            <person name="Copeland A."/>
            <person name="Lapidus A."/>
            <person name="Del Rio T.G."/>
            <person name="Tice H."/>
            <person name="Dalin E."/>
            <person name="Bruce D.C."/>
            <person name="Goodwin L."/>
            <person name="Pitluck S."/>
            <person name="Sims D."/>
            <person name="Brettin T.S."/>
            <person name="Detter J.C."/>
            <person name="Han C.S."/>
            <person name="Larimer F."/>
            <person name="Hauser L."/>
            <person name="Land M."/>
            <person name="Ivanova N."/>
            <person name="Richardson P."/>
            <person name="Cavicchioli R."/>
            <person name="DasSarma S."/>
            <person name="Woese C.R."/>
            <person name="Kyrpides N.C."/>
        </authorList>
    </citation>
    <scope>NUCLEOTIDE SEQUENCE [LARGE SCALE GENOMIC DNA]</scope>
    <source>
        <strain evidence="8">ATCC 49239 / DSM 5036 / JCM 8891 / ACAM 34</strain>
    </source>
</reference>
<name>B9LMS7_HALLT</name>
<feature type="transmembrane region" description="Helical" evidence="6">
    <location>
        <begin position="129"/>
        <end position="150"/>
    </location>
</feature>
<comment type="subcellular location">
    <subcellularLocation>
        <location evidence="1">Cell membrane</location>
        <topology evidence="1">Multi-pass membrane protein</topology>
    </subcellularLocation>
</comment>
<evidence type="ECO:0000313" key="7">
    <source>
        <dbReference type="EMBL" id="ACM56665.1"/>
    </source>
</evidence>
<evidence type="ECO:0000256" key="2">
    <source>
        <dbReference type="ARBA" id="ARBA00022475"/>
    </source>
</evidence>
<feature type="transmembrane region" description="Helical" evidence="6">
    <location>
        <begin position="87"/>
        <end position="109"/>
    </location>
</feature>
<dbReference type="InterPro" id="IPR050833">
    <property type="entry name" value="Poly_Biosynth_Transport"/>
</dbReference>
<dbReference type="InterPro" id="IPR002797">
    <property type="entry name" value="Polysacc_synth"/>
</dbReference>
<keyword evidence="2" id="KW-1003">Cell membrane</keyword>
<gene>
    <name evidence="7" type="ordered locus">Hlac_1069</name>
</gene>
<proteinExistence type="predicted"/>
<keyword evidence="8" id="KW-1185">Reference proteome</keyword>
<dbReference type="eggNOG" id="arCOG02209">
    <property type="taxonomic scope" value="Archaea"/>
</dbReference>
<evidence type="ECO:0000313" key="8">
    <source>
        <dbReference type="Proteomes" id="UP000000740"/>
    </source>
</evidence>
<dbReference type="RefSeq" id="WP_015909812.1">
    <property type="nucleotide sequence ID" value="NC_012029.1"/>
</dbReference>
<sequence>MFEKQNSIIRRLFKSGLLLFAGLVLELGISFAAKILIARLLGRPAYGVATIGITTLSFASTILLFGMNTGVGRYLPRFDDEADRKGIMASGLQVVIGFSVSCAVLLFIFAEPFATRVLGAPEAVVVVRIASLGIPFAVVMKFTIGVVQGLQRSLPKVLIRNIGQPIVRFSLVVVSLYFGLGAAGIVGAYSATFAAAGLAGLYYVLTRTNLRSSVTANMRQRELVRFSAPLMLTAAMLMVLSYFDIFMLSYFRTSGEVGSYNVVYPLAELLTATLSAFSFIAMPILSQLHSDERITEMDRTYKVVTKWIFMATLPPMLILIFFPTASIRMTFGPEYTDGSLALVTLALGFFTHSVAGPNVNTLTAIGRTRIIMWDNLLAGVTNIALNFALIPEYGILGAAVATAVSYAGLNVLYSAQLYRQTGIHPMTAALFKPAIAGTLSMVGIYYVVTRFLDTTAPVLVGMGIVFVSLYSIAILALGGIEEEEIMLVLSFEERFGVDLGPFKRVARFFVDE</sequence>
<feature type="transmembrane region" description="Helical" evidence="6">
    <location>
        <begin position="339"/>
        <end position="359"/>
    </location>
</feature>
<accession>B9LMS7</accession>
<feature type="transmembrane region" description="Helical" evidence="6">
    <location>
        <begin position="45"/>
        <end position="66"/>
    </location>
</feature>